<dbReference type="EMBL" id="JAUKVY010000002">
    <property type="protein sequence ID" value="MDO1531463.1"/>
    <property type="molecule type" value="Genomic_DNA"/>
</dbReference>
<dbReference type="Pfam" id="PF13590">
    <property type="entry name" value="DUF4136"/>
    <property type="match status" value="1"/>
</dbReference>
<feature type="signal peptide" evidence="1">
    <location>
        <begin position="1"/>
        <end position="19"/>
    </location>
</feature>
<dbReference type="Gene3D" id="3.30.160.670">
    <property type="match status" value="1"/>
</dbReference>
<dbReference type="PROSITE" id="PS51257">
    <property type="entry name" value="PROKAR_LIPOPROTEIN"/>
    <property type="match status" value="1"/>
</dbReference>
<evidence type="ECO:0000313" key="4">
    <source>
        <dbReference type="Proteomes" id="UP001169027"/>
    </source>
</evidence>
<sequence length="178" mass="19347">MIGRRFLALALASLLAACASPVTVKTDFDAKTNFGALRSYSWIAEPAGDPALVPQSVIQGVDTRLQARGWKRVADGEVHVSAHVTTRDGQTFNNFYSGIGHDLRWLGVSGARDSVTMSVDNYRAGTLVVDMFDAKSRRAIWRGSAEGVLPDDPSRLDATVQRTLDRLFADFPPGAPKR</sequence>
<gene>
    <name evidence="3" type="ORF">Q2T77_04105</name>
</gene>
<comment type="caution">
    <text evidence="3">The sequence shown here is derived from an EMBL/GenBank/DDBJ whole genome shotgun (WGS) entry which is preliminary data.</text>
</comment>
<accession>A0ABT8RXS2</accession>
<dbReference type="RefSeq" id="WP_301804275.1">
    <property type="nucleotide sequence ID" value="NZ_JAUJZH010000002.1"/>
</dbReference>
<protein>
    <submittedName>
        <fullName evidence="3">DUF4136 domain-containing protein</fullName>
    </submittedName>
</protein>
<reference evidence="3" key="1">
    <citation type="submission" date="2023-06" db="EMBL/GenBank/DDBJ databases">
        <authorList>
            <person name="Jiang Y."/>
            <person name="Liu Q."/>
        </authorList>
    </citation>
    <scope>NUCLEOTIDE SEQUENCE</scope>
    <source>
        <strain evidence="3">CGMCC 1.12090</strain>
    </source>
</reference>
<feature type="chain" id="PRO_5047413786" evidence="1">
    <location>
        <begin position="20"/>
        <end position="178"/>
    </location>
</feature>
<organism evidence="3 4">
    <name type="scientific">Variovorax ginsengisoli</name>
    <dbReference type="NCBI Taxonomy" id="363844"/>
    <lineage>
        <taxon>Bacteria</taxon>
        <taxon>Pseudomonadati</taxon>
        <taxon>Pseudomonadota</taxon>
        <taxon>Betaproteobacteria</taxon>
        <taxon>Burkholderiales</taxon>
        <taxon>Comamonadaceae</taxon>
        <taxon>Variovorax</taxon>
    </lineage>
</organism>
<proteinExistence type="predicted"/>
<feature type="domain" description="DUF4136" evidence="2">
    <location>
        <begin position="24"/>
        <end position="173"/>
    </location>
</feature>
<dbReference type="Proteomes" id="UP001169027">
    <property type="component" value="Unassembled WGS sequence"/>
</dbReference>
<keyword evidence="1" id="KW-0732">Signal</keyword>
<keyword evidence="4" id="KW-1185">Reference proteome</keyword>
<evidence type="ECO:0000256" key="1">
    <source>
        <dbReference type="SAM" id="SignalP"/>
    </source>
</evidence>
<evidence type="ECO:0000313" key="3">
    <source>
        <dbReference type="EMBL" id="MDO1531463.1"/>
    </source>
</evidence>
<evidence type="ECO:0000259" key="2">
    <source>
        <dbReference type="Pfam" id="PF13590"/>
    </source>
</evidence>
<dbReference type="InterPro" id="IPR025411">
    <property type="entry name" value="DUF4136"/>
</dbReference>
<name>A0ABT8RXS2_9BURK</name>